<evidence type="ECO:0000313" key="3">
    <source>
        <dbReference type="EMBL" id="CAD6267357.1"/>
    </source>
</evidence>
<reference evidence="3" key="1">
    <citation type="submission" date="2020-10" db="EMBL/GenBank/DDBJ databases">
        <authorList>
            <person name="Han B."/>
            <person name="Lu T."/>
            <person name="Zhao Q."/>
            <person name="Huang X."/>
            <person name="Zhao Y."/>
        </authorList>
    </citation>
    <scope>NUCLEOTIDE SEQUENCE</scope>
</reference>
<evidence type="ECO:0000256" key="2">
    <source>
        <dbReference type="SAM" id="MobiDB-lite"/>
    </source>
</evidence>
<evidence type="ECO:0000313" key="4">
    <source>
        <dbReference type="Proteomes" id="UP000604825"/>
    </source>
</evidence>
<organism evidence="3 4">
    <name type="scientific">Miscanthus lutarioriparius</name>
    <dbReference type="NCBI Taxonomy" id="422564"/>
    <lineage>
        <taxon>Eukaryota</taxon>
        <taxon>Viridiplantae</taxon>
        <taxon>Streptophyta</taxon>
        <taxon>Embryophyta</taxon>
        <taxon>Tracheophyta</taxon>
        <taxon>Spermatophyta</taxon>
        <taxon>Magnoliopsida</taxon>
        <taxon>Liliopsida</taxon>
        <taxon>Poales</taxon>
        <taxon>Poaceae</taxon>
        <taxon>PACMAD clade</taxon>
        <taxon>Panicoideae</taxon>
        <taxon>Andropogonodae</taxon>
        <taxon>Andropogoneae</taxon>
        <taxon>Saccharinae</taxon>
        <taxon>Miscanthus</taxon>
    </lineage>
</organism>
<proteinExistence type="predicted"/>
<name>A0A811RAY1_9POAL</name>
<feature type="region of interest" description="Disordered" evidence="2">
    <location>
        <begin position="1"/>
        <end position="33"/>
    </location>
</feature>
<keyword evidence="4" id="KW-1185">Reference proteome</keyword>
<gene>
    <name evidence="3" type="ORF">NCGR_LOCUS50662</name>
</gene>
<accession>A0A811RAY1</accession>
<feature type="coiled-coil region" evidence="1">
    <location>
        <begin position="180"/>
        <end position="207"/>
    </location>
</feature>
<protein>
    <submittedName>
        <fullName evidence="3">Uncharacterized protein</fullName>
    </submittedName>
</protein>
<evidence type="ECO:0000256" key="1">
    <source>
        <dbReference type="SAM" id="Coils"/>
    </source>
</evidence>
<dbReference type="OrthoDB" id="1892195at2759"/>
<dbReference type="Proteomes" id="UP000604825">
    <property type="component" value="Unassembled WGS sequence"/>
</dbReference>
<keyword evidence="1" id="KW-0175">Coiled coil</keyword>
<sequence length="237" mass="26127">MGRKSPPWHLTGRGMENFLSHGDGDGEALPTGNSPLTSGVPTGRCFLDKPCAWSQQEVAAVWAWSSSVRHSKTKAADCMAEDTGMSGILGALATKVDFKLSLLKDVMTEYTEIKRVINGLAEEKVRLQQEKERLQHEKEMLQQEQQSNGETLAAMKEDLLASNNTLVAARDALVASAEEISQKNSCLEFLKKKLQESEAKNNQAEQLCGSAMESIQPRGEYMECLDPQPLEITKKLT</sequence>
<dbReference type="AlphaFoldDB" id="A0A811RAY1"/>
<dbReference type="EMBL" id="CAJGYO010000014">
    <property type="protein sequence ID" value="CAD6267357.1"/>
    <property type="molecule type" value="Genomic_DNA"/>
</dbReference>
<feature type="coiled-coil region" evidence="1">
    <location>
        <begin position="110"/>
        <end position="147"/>
    </location>
</feature>
<comment type="caution">
    <text evidence="3">The sequence shown here is derived from an EMBL/GenBank/DDBJ whole genome shotgun (WGS) entry which is preliminary data.</text>
</comment>